<protein>
    <submittedName>
        <fullName evidence="2">DDE superfamily endonuclease</fullName>
    </submittedName>
</protein>
<feature type="non-terminal residue" evidence="2">
    <location>
        <position position="1"/>
    </location>
</feature>
<dbReference type="SUPFAM" id="SSF53098">
    <property type="entry name" value="Ribonuclease H-like"/>
    <property type="match status" value="1"/>
</dbReference>
<name>A0A1I2CFG9_9ACTN</name>
<dbReference type="GO" id="GO:0003676">
    <property type="term" value="F:nucleic acid binding"/>
    <property type="evidence" value="ECO:0007669"/>
    <property type="project" value="InterPro"/>
</dbReference>
<dbReference type="Gene3D" id="3.30.420.10">
    <property type="entry name" value="Ribonuclease H-like superfamily/Ribonuclease H"/>
    <property type="match status" value="1"/>
</dbReference>
<evidence type="ECO:0000313" key="2">
    <source>
        <dbReference type="EMBL" id="SFE67014.1"/>
    </source>
</evidence>
<dbReference type="AlphaFoldDB" id="A0A1I2CFG9"/>
<dbReference type="EMBL" id="FOMZ01000021">
    <property type="protein sequence ID" value="SFE67014.1"/>
    <property type="molecule type" value="Genomic_DNA"/>
</dbReference>
<organism evidence="2 3">
    <name type="scientific">Actinopolyspora alba</name>
    <dbReference type="NCBI Taxonomy" id="673379"/>
    <lineage>
        <taxon>Bacteria</taxon>
        <taxon>Bacillati</taxon>
        <taxon>Actinomycetota</taxon>
        <taxon>Actinomycetes</taxon>
        <taxon>Actinopolysporales</taxon>
        <taxon>Actinopolysporaceae</taxon>
        <taxon>Actinopolyspora</taxon>
        <taxon>Actinopolyspora alba group</taxon>
    </lineage>
</organism>
<keyword evidence="2" id="KW-0255">Endonuclease</keyword>
<evidence type="ECO:0000313" key="3">
    <source>
        <dbReference type="Proteomes" id="UP000198716"/>
    </source>
</evidence>
<gene>
    <name evidence="2" type="ORF">SAMN04487819_12162</name>
</gene>
<feature type="domain" description="Tc1-like transposase DDE" evidence="1">
    <location>
        <begin position="5"/>
        <end position="66"/>
    </location>
</feature>
<dbReference type="RefSeq" id="WP_175496994.1">
    <property type="nucleotide sequence ID" value="NZ_FOMZ01000021.1"/>
</dbReference>
<sequence>FLKILRKRWPGEKLYLVCDNFSPHRHPAVRAWVSSNDIELVFLPTYGSWLNWIESEFTALRYFTLDGTDHRSHAEQNAAIRAYLRWRNARAQPKTGFARDSPIRTWTHYPTKVA</sequence>
<accession>A0A1I2CFG9</accession>
<dbReference type="InterPro" id="IPR036397">
    <property type="entry name" value="RNaseH_sf"/>
</dbReference>
<proteinExistence type="predicted"/>
<evidence type="ECO:0000259" key="1">
    <source>
        <dbReference type="Pfam" id="PF13358"/>
    </source>
</evidence>
<keyword evidence="2" id="KW-0378">Hydrolase</keyword>
<reference evidence="3" key="1">
    <citation type="submission" date="2016-10" db="EMBL/GenBank/DDBJ databases">
        <authorList>
            <person name="Varghese N."/>
            <person name="Submissions S."/>
        </authorList>
    </citation>
    <scope>NUCLEOTIDE SEQUENCE [LARGE SCALE GENOMIC DNA]</scope>
    <source>
        <strain evidence="3">DSM 45004</strain>
    </source>
</reference>
<dbReference type="Proteomes" id="UP000198716">
    <property type="component" value="Unassembled WGS sequence"/>
</dbReference>
<dbReference type="Pfam" id="PF13358">
    <property type="entry name" value="DDE_3"/>
    <property type="match status" value="1"/>
</dbReference>
<keyword evidence="2" id="KW-0540">Nuclease</keyword>
<keyword evidence="3" id="KW-1185">Reference proteome</keyword>
<dbReference type="InterPro" id="IPR038717">
    <property type="entry name" value="Tc1-like_DDE_dom"/>
</dbReference>
<dbReference type="GO" id="GO:0004519">
    <property type="term" value="F:endonuclease activity"/>
    <property type="evidence" value="ECO:0007669"/>
    <property type="project" value="UniProtKB-KW"/>
</dbReference>
<dbReference type="InterPro" id="IPR012337">
    <property type="entry name" value="RNaseH-like_sf"/>
</dbReference>